<sequence>MPKDIPYGAIRYSRKSHFFNSLTYYLFRRKNCQIESVLLETSYRFPTVWSDSWDSRFGELSALAVPLFHHVIDCSSPICLV</sequence>
<organism evidence="1 2">
    <name type="scientific">Nitrosospira briensis</name>
    <dbReference type="NCBI Taxonomy" id="35799"/>
    <lineage>
        <taxon>Bacteria</taxon>
        <taxon>Pseudomonadati</taxon>
        <taxon>Pseudomonadota</taxon>
        <taxon>Betaproteobacteria</taxon>
        <taxon>Nitrosomonadales</taxon>
        <taxon>Nitrosomonadaceae</taxon>
        <taxon>Nitrosospira</taxon>
    </lineage>
</organism>
<evidence type="ECO:0000313" key="1">
    <source>
        <dbReference type="EMBL" id="SFO20745.1"/>
    </source>
</evidence>
<dbReference type="AlphaFoldDB" id="A0A1I5FAG0"/>
<evidence type="ECO:0000313" key="2">
    <source>
        <dbReference type="Proteomes" id="UP000183107"/>
    </source>
</evidence>
<dbReference type="EMBL" id="FOVJ01000011">
    <property type="protein sequence ID" value="SFO20745.1"/>
    <property type="molecule type" value="Genomic_DNA"/>
</dbReference>
<dbReference type="Proteomes" id="UP000183107">
    <property type="component" value="Unassembled WGS sequence"/>
</dbReference>
<accession>A0A1I5FAG0</accession>
<gene>
    <name evidence="1" type="ORF">SAMN05216386_2952</name>
</gene>
<name>A0A1I5FAG0_9PROT</name>
<protein>
    <submittedName>
        <fullName evidence="1">Uncharacterized protein</fullName>
    </submittedName>
</protein>
<keyword evidence="2" id="KW-1185">Reference proteome</keyword>
<proteinExistence type="predicted"/>
<reference evidence="2" key="1">
    <citation type="submission" date="2016-10" db="EMBL/GenBank/DDBJ databases">
        <authorList>
            <person name="Varghese N."/>
        </authorList>
    </citation>
    <scope>NUCLEOTIDE SEQUENCE [LARGE SCALE GENOMIC DNA]</scope>
    <source>
        <strain evidence="2">Nsp8</strain>
    </source>
</reference>